<dbReference type="InterPro" id="IPR036181">
    <property type="entry name" value="MIT_dom_sf"/>
</dbReference>
<comment type="caution">
    <text evidence="2">The sequence shown here is derived from an EMBL/GenBank/DDBJ whole genome shotgun (WGS) entry which is preliminary data.</text>
</comment>
<dbReference type="AlphaFoldDB" id="A0A9P8Q0J0"/>
<name>A0A9P8Q0J0_9ASCO</name>
<reference evidence="2" key="1">
    <citation type="journal article" date="2021" name="Open Biol.">
        <title>Shared evolutionary footprints suggest mitochondrial oxidative damage underlies multiple complex I losses in fungi.</title>
        <authorList>
            <person name="Schikora-Tamarit M.A."/>
            <person name="Marcet-Houben M."/>
            <person name="Nosek J."/>
            <person name="Gabaldon T."/>
        </authorList>
    </citation>
    <scope>NUCLEOTIDE SEQUENCE</scope>
    <source>
        <strain evidence="2">CBS6341</strain>
    </source>
</reference>
<reference evidence="2" key="2">
    <citation type="submission" date="2021-01" db="EMBL/GenBank/DDBJ databases">
        <authorList>
            <person name="Schikora-Tamarit M.A."/>
        </authorList>
    </citation>
    <scope>NUCLEOTIDE SEQUENCE</scope>
    <source>
        <strain evidence="2">CBS6341</strain>
    </source>
</reference>
<feature type="coiled-coil region" evidence="1">
    <location>
        <begin position="208"/>
        <end position="253"/>
    </location>
</feature>
<dbReference type="EMBL" id="JAEUBF010000026">
    <property type="protein sequence ID" value="KAH3680940.1"/>
    <property type="molecule type" value="Genomic_DNA"/>
</dbReference>
<evidence type="ECO:0000313" key="2">
    <source>
        <dbReference type="EMBL" id="KAH3680940.1"/>
    </source>
</evidence>
<evidence type="ECO:0000256" key="1">
    <source>
        <dbReference type="SAM" id="Coils"/>
    </source>
</evidence>
<keyword evidence="3" id="KW-1185">Reference proteome</keyword>
<dbReference type="SUPFAM" id="SSF116846">
    <property type="entry name" value="MIT domain"/>
    <property type="match status" value="1"/>
</dbReference>
<evidence type="ECO:0000313" key="3">
    <source>
        <dbReference type="Proteomes" id="UP000769528"/>
    </source>
</evidence>
<dbReference type="Gene3D" id="1.20.58.80">
    <property type="entry name" value="Phosphotransferase system, lactose/cellobiose-type IIA subunit"/>
    <property type="match status" value="1"/>
</dbReference>
<keyword evidence="1" id="KW-0175">Coiled coil</keyword>
<sequence>MGYIKMSIIDGYDLVKKADKLVTTHQFKDASIVYNEASEFFQLQIGKTSNKEINSALEILVDTYKQRSLELSNLNNVKKSLQIQRPSSNGGGNNNNISTSLANARGKQGSLEIENDLDPFKKFSLQMYNLLKLPKLKVNINRDDNEKDSTDIKVKLSGKSVEELEYEVQSLKQILINCNENLQIYENFYQNLSKNFNNHLNNLQFEINQQNLQKIKDYDSNVEKLTKENNQMIQQIKKLKQRWDELVESAKRRRSIDENS</sequence>
<accession>A0A9P8Q0J0</accession>
<protein>
    <submittedName>
        <fullName evidence="2">Uncharacterized protein</fullName>
    </submittedName>
</protein>
<gene>
    <name evidence="2" type="ORF">WICMUC_000083</name>
</gene>
<organism evidence="2 3">
    <name type="scientific">Wickerhamomyces mucosus</name>
    <dbReference type="NCBI Taxonomy" id="1378264"/>
    <lineage>
        <taxon>Eukaryota</taxon>
        <taxon>Fungi</taxon>
        <taxon>Dikarya</taxon>
        <taxon>Ascomycota</taxon>
        <taxon>Saccharomycotina</taxon>
        <taxon>Saccharomycetes</taxon>
        <taxon>Phaffomycetales</taxon>
        <taxon>Wickerhamomycetaceae</taxon>
        <taxon>Wickerhamomyces</taxon>
    </lineage>
</organism>
<dbReference type="OrthoDB" id="4034212at2759"/>
<dbReference type="Proteomes" id="UP000769528">
    <property type="component" value="Unassembled WGS sequence"/>
</dbReference>
<proteinExistence type="predicted"/>